<evidence type="ECO:0000313" key="1">
    <source>
        <dbReference type="EMBL" id="ELK01433.1"/>
    </source>
</evidence>
<dbReference type="eggNOG" id="KOG0679">
    <property type="taxonomic scope" value="Eukaryota"/>
</dbReference>
<keyword evidence="2" id="KW-1185">Reference proteome</keyword>
<proteinExistence type="predicted"/>
<reference evidence="2" key="1">
    <citation type="journal article" date="2013" name="Science">
        <title>Comparative analysis of bat genomes provides insight into the evolution of flight and immunity.</title>
        <authorList>
            <person name="Zhang G."/>
            <person name="Cowled C."/>
            <person name="Shi Z."/>
            <person name="Huang Z."/>
            <person name="Bishop-Lilly K.A."/>
            <person name="Fang X."/>
            <person name="Wynne J.W."/>
            <person name="Xiong Z."/>
            <person name="Baker M.L."/>
            <person name="Zhao W."/>
            <person name="Tachedjian M."/>
            <person name="Zhu Y."/>
            <person name="Zhou P."/>
            <person name="Jiang X."/>
            <person name="Ng J."/>
            <person name="Yang L."/>
            <person name="Wu L."/>
            <person name="Xiao J."/>
            <person name="Feng Y."/>
            <person name="Chen Y."/>
            <person name="Sun X."/>
            <person name="Zhang Y."/>
            <person name="Marsh G.A."/>
            <person name="Crameri G."/>
            <person name="Broder C.C."/>
            <person name="Frey K.G."/>
            <person name="Wang L.F."/>
            <person name="Wang J."/>
        </authorList>
    </citation>
    <scope>NUCLEOTIDE SEQUENCE [LARGE SCALE GENOMIC DNA]</scope>
</reference>
<dbReference type="Proteomes" id="UP000010552">
    <property type="component" value="Unassembled WGS sequence"/>
</dbReference>
<organism evidence="1 2">
    <name type="scientific">Pteropus alecto</name>
    <name type="common">Black flying fox</name>
    <dbReference type="NCBI Taxonomy" id="9402"/>
    <lineage>
        <taxon>Eukaryota</taxon>
        <taxon>Metazoa</taxon>
        <taxon>Chordata</taxon>
        <taxon>Craniata</taxon>
        <taxon>Vertebrata</taxon>
        <taxon>Euteleostomi</taxon>
        <taxon>Mammalia</taxon>
        <taxon>Eutheria</taxon>
        <taxon>Laurasiatheria</taxon>
        <taxon>Chiroptera</taxon>
        <taxon>Yinpterochiroptera</taxon>
        <taxon>Pteropodoidea</taxon>
        <taxon>Pteropodidae</taxon>
        <taxon>Pteropodinae</taxon>
        <taxon>Pteropus</taxon>
    </lineage>
</organism>
<protein>
    <submittedName>
        <fullName evidence="1">Actin-like protein 6A</fullName>
    </submittedName>
</protein>
<dbReference type="InParanoid" id="L5JTB0"/>
<dbReference type="STRING" id="9402.L5JTB0"/>
<name>L5JTB0_PTEAL</name>
<sequence length="98" mass="11187">MVVLLGSFWTVEPLIPLRFQFTMAMSFSKVRVFTQSARDDGSCRIVKSPLAGDFITMQCRELFQEMNIELIPPYMIASKVSDDGIFFLEVIPPLHPML</sequence>
<dbReference type="EMBL" id="KB089566">
    <property type="protein sequence ID" value="ELK01433.1"/>
    <property type="molecule type" value="Genomic_DNA"/>
</dbReference>
<accession>L5JTB0</accession>
<evidence type="ECO:0000313" key="2">
    <source>
        <dbReference type="Proteomes" id="UP000010552"/>
    </source>
</evidence>
<dbReference type="AlphaFoldDB" id="L5JTB0"/>
<gene>
    <name evidence="1" type="ORF">PAL_GLEAN10000020</name>
</gene>